<dbReference type="Proteomes" id="UP000261811">
    <property type="component" value="Unassembled WGS sequence"/>
</dbReference>
<dbReference type="InterPro" id="IPR000522">
    <property type="entry name" value="ABC_transptr_permease_BtuC"/>
</dbReference>
<evidence type="ECO:0000256" key="4">
    <source>
        <dbReference type="ARBA" id="ARBA00022475"/>
    </source>
</evidence>
<keyword evidence="3" id="KW-0813">Transport</keyword>
<evidence type="ECO:0000256" key="1">
    <source>
        <dbReference type="ARBA" id="ARBA00004651"/>
    </source>
</evidence>
<evidence type="ECO:0000256" key="3">
    <source>
        <dbReference type="ARBA" id="ARBA00022448"/>
    </source>
</evidence>
<evidence type="ECO:0000256" key="6">
    <source>
        <dbReference type="ARBA" id="ARBA00022989"/>
    </source>
</evidence>
<keyword evidence="6 8" id="KW-1133">Transmembrane helix</keyword>
<proteinExistence type="inferred from homology"/>
<keyword evidence="7 8" id="KW-0472">Membrane</keyword>
<evidence type="ECO:0008006" key="11">
    <source>
        <dbReference type="Google" id="ProtNLM"/>
    </source>
</evidence>
<evidence type="ECO:0000313" key="9">
    <source>
        <dbReference type="EMBL" id="RFU36438.1"/>
    </source>
</evidence>
<dbReference type="RefSeq" id="WP_147341571.1">
    <property type="nucleotide sequence ID" value="NZ_QURH01001050.1"/>
</dbReference>
<dbReference type="GO" id="GO:0005886">
    <property type="term" value="C:plasma membrane"/>
    <property type="evidence" value="ECO:0007669"/>
    <property type="project" value="UniProtKB-SubCell"/>
</dbReference>
<dbReference type="EMBL" id="QURH01001050">
    <property type="protein sequence ID" value="RFU36438.1"/>
    <property type="molecule type" value="Genomic_DNA"/>
</dbReference>
<protein>
    <recommendedName>
        <fullName evidence="11">Iron chelate uptake ABC transporter family permease subunit</fullName>
    </recommendedName>
</protein>
<reference evidence="9 10" key="1">
    <citation type="submission" date="2018-08" db="EMBL/GenBank/DDBJ databases">
        <title>Actinomadura jelena sp. nov., a novel Actinomycete isolated from soil in Chad.</title>
        <authorList>
            <person name="Shi L."/>
        </authorList>
    </citation>
    <scope>NUCLEOTIDE SEQUENCE [LARGE SCALE GENOMIC DNA]</scope>
    <source>
        <strain evidence="9 10">NEAU-G17</strain>
    </source>
</reference>
<evidence type="ECO:0000313" key="10">
    <source>
        <dbReference type="Proteomes" id="UP000261811"/>
    </source>
</evidence>
<keyword evidence="4" id="KW-1003">Cell membrane</keyword>
<feature type="non-terminal residue" evidence="9">
    <location>
        <position position="1"/>
    </location>
</feature>
<sequence>PQLARRLTRATGPNALPAACLGAALLAAADLAGQRLVPGHQLPVGVVTGLLGGGYLIRLLGTERKAGRL</sequence>
<keyword evidence="10" id="KW-1185">Reference proteome</keyword>
<dbReference type="InterPro" id="IPR037294">
    <property type="entry name" value="ABC_BtuC-like"/>
</dbReference>
<evidence type="ECO:0000256" key="5">
    <source>
        <dbReference type="ARBA" id="ARBA00022692"/>
    </source>
</evidence>
<dbReference type="Gene3D" id="1.10.3470.10">
    <property type="entry name" value="ABC transporter involved in vitamin B12 uptake, BtuC"/>
    <property type="match status" value="1"/>
</dbReference>
<comment type="similarity">
    <text evidence="2">Belongs to the binding-protein-dependent transport system permease family. FecCD subfamily.</text>
</comment>
<organism evidence="9 10">
    <name type="scientific">Actinomadura logoneensis</name>
    <dbReference type="NCBI Taxonomy" id="2293572"/>
    <lineage>
        <taxon>Bacteria</taxon>
        <taxon>Bacillati</taxon>
        <taxon>Actinomycetota</taxon>
        <taxon>Actinomycetes</taxon>
        <taxon>Streptosporangiales</taxon>
        <taxon>Thermomonosporaceae</taxon>
        <taxon>Actinomadura</taxon>
    </lineage>
</organism>
<dbReference type="GO" id="GO:0022857">
    <property type="term" value="F:transmembrane transporter activity"/>
    <property type="evidence" value="ECO:0007669"/>
    <property type="project" value="InterPro"/>
</dbReference>
<comment type="caution">
    <text evidence="9">The sequence shown here is derived from an EMBL/GenBank/DDBJ whole genome shotgun (WGS) entry which is preliminary data.</text>
</comment>
<dbReference type="AlphaFoldDB" id="A0A372JAM3"/>
<evidence type="ECO:0000256" key="8">
    <source>
        <dbReference type="SAM" id="Phobius"/>
    </source>
</evidence>
<dbReference type="SUPFAM" id="SSF81345">
    <property type="entry name" value="ABC transporter involved in vitamin B12 uptake, BtuC"/>
    <property type="match status" value="1"/>
</dbReference>
<dbReference type="Pfam" id="PF01032">
    <property type="entry name" value="FecCD"/>
    <property type="match status" value="1"/>
</dbReference>
<gene>
    <name evidence="9" type="ORF">DZF91_38045</name>
</gene>
<comment type="subcellular location">
    <subcellularLocation>
        <location evidence="1">Cell membrane</location>
        <topology evidence="1">Multi-pass membrane protein</topology>
    </subcellularLocation>
</comment>
<feature type="transmembrane region" description="Helical" evidence="8">
    <location>
        <begin position="41"/>
        <end position="61"/>
    </location>
</feature>
<accession>A0A372JAM3</accession>
<keyword evidence="5 8" id="KW-0812">Transmembrane</keyword>
<name>A0A372JAM3_9ACTN</name>
<evidence type="ECO:0000256" key="2">
    <source>
        <dbReference type="ARBA" id="ARBA00007935"/>
    </source>
</evidence>
<evidence type="ECO:0000256" key="7">
    <source>
        <dbReference type="ARBA" id="ARBA00023136"/>
    </source>
</evidence>